<accession>V9H1H1</accession>
<sequence>MRGSEASKPARFR</sequence>
<organism evidence="1">
    <name type="scientific">Homo sapiens</name>
    <name type="common">Human</name>
    <dbReference type="NCBI Taxonomy" id="9606"/>
    <lineage>
        <taxon>Eukaryota</taxon>
        <taxon>Metazoa</taxon>
        <taxon>Chordata</taxon>
        <taxon>Craniata</taxon>
        <taxon>Vertebrata</taxon>
        <taxon>Euteleostomi</taxon>
        <taxon>Mammalia</taxon>
        <taxon>Eutheria</taxon>
        <taxon>Euarchontoglires</taxon>
        <taxon>Primates</taxon>
        <taxon>Haplorrhini</taxon>
        <taxon>Catarrhini</taxon>
        <taxon>Hominidae</taxon>
        <taxon>Homo</taxon>
    </lineage>
</organism>
<reference evidence="1" key="1">
    <citation type="submission" date="1993-03" db="EMBL/GenBank/DDBJ databases">
        <authorList>
            <person name="Moschonas N.K."/>
        </authorList>
    </citation>
    <scope>NUCLEOTIDE SEQUENCE</scope>
    <source>
        <tissue evidence="1">Placenta</tissue>
    </source>
</reference>
<reference evidence="1" key="2">
    <citation type="journal article" date="1998" name="Balkan J. Med. Genet.">
        <title>D11S2333 detecting a Taq I RFLP at 11p15, is physically linked to late-infantile neuronal ceroid lipofuscinosis (LINCL) locus.</title>
        <authorList>
            <person name="Argyrokastritis A."/>
            <person name="Moschonas M.K."/>
        </authorList>
    </citation>
    <scope>NUCLEOTIDE SEQUENCE</scope>
    <source>
        <tissue evidence="1">Placenta</tissue>
    </source>
</reference>
<proteinExistence type="predicted"/>
<protein>
    <submittedName>
        <fullName evidence="1">H.sapiens 14A4BT DNA sequence</fullName>
    </submittedName>
</protein>
<name>V9H1H1_HUMAN</name>
<dbReference type="EMBL" id="X72881">
    <property type="protein sequence ID" value="CAA51392.1"/>
    <property type="molecule type" value="Genomic_DNA"/>
</dbReference>
<evidence type="ECO:0000313" key="1">
    <source>
        <dbReference type="EMBL" id="CAA51392.1"/>
    </source>
</evidence>